<dbReference type="CDD" id="cd09272">
    <property type="entry name" value="RNase_HI_RT_Ty1"/>
    <property type="match status" value="1"/>
</dbReference>
<protein>
    <recommendedName>
        <fullName evidence="3">Retrovirus-related Pol polyprotein from transposon TNT 1-94</fullName>
    </recommendedName>
</protein>
<proteinExistence type="predicted"/>
<dbReference type="Proteomes" id="UP001291623">
    <property type="component" value="Unassembled WGS sequence"/>
</dbReference>
<dbReference type="EMBL" id="JAVYJV010000012">
    <property type="protein sequence ID" value="KAK4357685.1"/>
    <property type="molecule type" value="Genomic_DNA"/>
</dbReference>
<dbReference type="AlphaFoldDB" id="A0AAE1VEM1"/>
<dbReference type="SUPFAM" id="SSF56672">
    <property type="entry name" value="DNA/RNA polymerases"/>
    <property type="match status" value="1"/>
</dbReference>
<organism evidence="1 2">
    <name type="scientific">Anisodus tanguticus</name>
    <dbReference type="NCBI Taxonomy" id="243964"/>
    <lineage>
        <taxon>Eukaryota</taxon>
        <taxon>Viridiplantae</taxon>
        <taxon>Streptophyta</taxon>
        <taxon>Embryophyta</taxon>
        <taxon>Tracheophyta</taxon>
        <taxon>Spermatophyta</taxon>
        <taxon>Magnoliopsida</taxon>
        <taxon>eudicotyledons</taxon>
        <taxon>Gunneridae</taxon>
        <taxon>Pentapetalae</taxon>
        <taxon>asterids</taxon>
        <taxon>lamiids</taxon>
        <taxon>Solanales</taxon>
        <taxon>Solanaceae</taxon>
        <taxon>Solanoideae</taxon>
        <taxon>Hyoscyameae</taxon>
        <taxon>Anisodus</taxon>
    </lineage>
</organism>
<sequence length="251" mass="28523">MLDSSPITSPMDTDQKLDKNLGAPVYQERYAQVIGSLMYITNYTRPDIAYAVNKLARFTRNSSDNHWKALNRVLQYLKYTLNYGLYYSRYPTVLEGYSDANWISDIENTNSISGYVFTISGGAVSWKSSKQTCIARSTMESEFIALDKAGEEAEWLHDFLEDVPCWNKPVPLVMIHCDSQSALGRARNAMYNGKSRHIRWRHKTVRQLITTGIISIDYIKSKDNIADPLTKGLPKDQMACLSRGMGLKPKI</sequence>
<evidence type="ECO:0000313" key="1">
    <source>
        <dbReference type="EMBL" id="KAK4357685.1"/>
    </source>
</evidence>
<reference evidence="1" key="1">
    <citation type="submission" date="2023-12" db="EMBL/GenBank/DDBJ databases">
        <title>Genome assembly of Anisodus tanguticus.</title>
        <authorList>
            <person name="Wang Y.-J."/>
        </authorList>
    </citation>
    <scope>NUCLEOTIDE SEQUENCE</scope>
    <source>
        <strain evidence="1">KB-2021</strain>
        <tissue evidence="1">Leaf</tissue>
    </source>
</reference>
<dbReference type="InterPro" id="IPR043502">
    <property type="entry name" value="DNA/RNA_pol_sf"/>
</dbReference>
<evidence type="ECO:0000313" key="2">
    <source>
        <dbReference type="Proteomes" id="UP001291623"/>
    </source>
</evidence>
<keyword evidence="2" id="KW-1185">Reference proteome</keyword>
<dbReference type="PANTHER" id="PTHR11439">
    <property type="entry name" value="GAG-POL-RELATED RETROTRANSPOSON"/>
    <property type="match status" value="1"/>
</dbReference>
<accession>A0AAE1VEM1</accession>
<comment type="caution">
    <text evidence="1">The sequence shown here is derived from an EMBL/GenBank/DDBJ whole genome shotgun (WGS) entry which is preliminary data.</text>
</comment>
<evidence type="ECO:0008006" key="3">
    <source>
        <dbReference type="Google" id="ProtNLM"/>
    </source>
</evidence>
<gene>
    <name evidence="1" type="ORF">RND71_023295</name>
</gene>
<name>A0AAE1VEM1_9SOLA</name>
<dbReference type="PANTHER" id="PTHR11439:SF521">
    <property type="entry name" value="RNA-DIRECTED DNA POLYMERASE"/>
    <property type="match status" value="1"/>
</dbReference>